<keyword evidence="3" id="KW-1185">Reference proteome</keyword>
<dbReference type="InterPro" id="IPR002491">
    <property type="entry name" value="ABC_transptr_periplasmic_BD"/>
</dbReference>
<accession>A0ABZ3H9H2</accession>
<dbReference type="PROSITE" id="PS50983">
    <property type="entry name" value="FE_B12_PBP"/>
    <property type="match status" value="1"/>
</dbReference>
<evidence type="ECO:0000259" key="1">
    <source>
        <dbReference type="PROSITE" id="PS50983"/>
    </source>
</evidence>
<dbReference type="RefSeq" id="WP_345972743.1">
    <property type="nucleotide sequence ID" value="NZ_CP147920.1"/>
</dbReference>
<dbReference type="PANTHER" id="PTHR30535">
    <property type="entry name" value="VITAMIN B12-BINDING PROTEIN"/>
    <property type="match status" value="1"/>
</dbReference>
<name>A0ABZ3H9H2_9BACT</name>
<sequence>MRFTTPLLLMSLLLGTLLGGREITDMLGRNVVVPAAPQKVYAPSPYGSYALYAMDPALLAGWIFTIDERAYPYLDPRMRTLPVLGRVFGPGQSANLEILLAQQPDLLLMWSHRDAFTQKEAERLRILNTPAVYAKDEALTDYAAIFRFLGHALGLPERGEALARYSENVFARAEQTLADIPQSQRPRVYYAEGLDGLSTECDDAIHVQLLKLAGDVNVHRCHTSNHKGLEKLSMETLLQYDPDVILVQEQTFFERIGTHPSWQHLRAVQKGQVYLIPRLPFNWFDRPPSFMRLLGLQWVMATLYPGQYGEDVRETTRAFYRLFLNVSLTHDQLTTILNGALHENRL</sequence>
<dbReference type="Gene3D" id="1.20.58.2180">
    <property type="match status" value="1"/>
</dbReference>
<dbReference type="SUPFAM" id="SSF53807">
    <property type="entry name" value="Helical backbone' metal receptor"/>
    <property type="match status" value="1"/>
</dbReference>
<evidence type="ECO:0000313" key="2">
    <source>
        <dbReference type="EMBL" id="XAU15161.1"/>
    </source>
</evidence>
<organism evidence="2 3">
    <name type="scientific">Sulfurimonas diazotrophicus</name>
    <dbReference type="NCBI Taxonomy" id="3131939"/>
    <lineage>
        <taxon>Bacteria</taxon>
        <taxon>Pseudomonadati</taxon>
        <taxon>Campylobacterota</taxon>
        <taxon>Epsilonproteobacteria</taxon>
        <taxon>Campylobacterales</taxon>
        <taxon>Sulfurimonadaceae</taxon>
        <taxon>Sulfurimonas</taxon>
    </lineage>
</organism>
<protein>
    <submittedName>
        <fullName evidence="2">ABC transporter substrate-binding protein</fullName>
    </submittedName>
</protein>
<dbReference type="Proteomes" id="UP001447842">
    <property type="component" value="Chromosome"/>
</dbReference>
<proteinExistence type="predicted"/>
<reference evidence="2 3" key="1">
    <citation type="submission" date="2024-03" db="EMBL/GenBank/DDBJ databases">
        <title>Sulfurimonas sp. HSL3-1.</title>
        <authorList>
            <person name="Wang S."/>
        </authorList>
    </citation>
    <scope>NUCLEOTIDE SEQUENCE [LARGE SCALE GENOMIC DNA]</scope>
    <source>
        <strain evidence="2 3">HSL3-1</strain>
    </source>
</reference>
<dbReference type="Pfam" id="PF01497">
    <property type="entry name" value="Peripla_BP_2"/>
    <property type="match status" value="1"/>
</dbReference>
<gene>
    <name evidence="2" type="ORF">WCY31_00310</name>
</gene>
<dbReference type="InterPro" id="IPR050902">
    <property type="entry name" value="ABC_Transporter_SBP"/>
</dbReference>
<dbReference type="Gene3D" id="3.40.50.1980">
    <property type="entry name" value="Nitrogenase molybdenum iron protein domain"/>
    <property type="match status" value="2"/>
</dbReference>
<evidence type="ECO:0000313" key="3">
    <source>
        <dbReference type="Proteomes" id="UP001447842"/>
    </source>
</evidence>
<dbReference type="EMBL" id="CP147920">
    <property type="protein sequence ID" value="XAU15161.1"/>
    <property type="molecule type" value="Genomic_DNA"/>
</dbReference>
<feature type="domain" description="Fe/B12 periplasmic-binding" evidence="1">
    <location>
        <begin position="39"/>
        <end position="307"/>
    </location>
</feature>
<dbReference type="PANTHER" id="PTHR30535:SF34">
    <property type="entry name" value="MOLYBDATE-BINDING PROTEIN MOLA"/>
    <property type="match status" value="1"/>
</dbReference>